<dbReference type="SUPFAM" id="SSF51197">
    <property type="entry name" value="Clavaminate synthase-like"/>
    <property type="match status" value="1"/>
</dbReference>
<dbReference type="EMBL" id="CP036501">
    <property type="protein sequence ID" value="UZP74305.1"/>
    <property type="molecule type" value="Genomic_DNA"/>
</dbReference>
<name>A0ABY6Q5W9_9GAMM</name>
<evidence type="ECO:0008006" key="3">
    <source>
        <dbReference type="Google" id="ProtNLM"/>
    </source>
</evidence>
<evidence type="ECO:0000313" key="2">
    <source>
        <dbReference type="Proteomes" id="UP001317963"/>
    </source>
</evidence>
<dbReference type="Proteomes" id="UP001317963">
    <property type="component" value="Chromosome"/>
</dbReference>
<protein>
    <recommendedName>
        <fullName evidence="3">Phytanoyl-CoA dioxygenase</fullName>
    </recommendedName>
</protein>
<organism evidence="1 2">
    <name type="scientific">Candidatus Paraluminiphilus aquimaris</name>
    <dbReference type="NCBI Taxonomy" id="2518994"/>
    <lineage>
        <taxon>Bacteria</taxon>
        <taxon>Pseudomonadati</taxon>
        <taxon>Pseudomonadota</taxon>
        <taxon>Gammaproteobacteria</taxon>
        <taxon>Cellvibrionales</taxon>
        <taxon>Halieaceae</taxon>
        <taxon>Candidatus Paraluminiphilus</taxon>
    </lineage>
</organism>
<evidence type="ECO:0000313" key="1">
    <source>
        <dbReference type="EMBL" id="UZP74305.1"/>
    </source>
</evidence>
<dbReference type="Gene3D" id="2.60.120.620">
    <property type="entry name" value="q2cbj1_9rhob like domain"/>
    <property type="match status" value="1"/>
</dbReference>
<sequence>MSGKYMPFHELLHEEHLLNYFGYQVFRHGNMESFYDLKEKFTNHLKDKLISFSGDTKVGDSFKIEKYHKVINENNIDHDAFIKKYGRDLDIGIETHPFLLELIEIAEKSTKQNLRIFRNNIEFRVVRPGSNDNNPMHRDHWFPYFTPLLNIYLPLSGSYFNSSLAVVPFSHKWTDQEIVPTLSYDDILTGKKTLKENGVETSVPKIKETSKDIVMHRPDVLEGDFMLFSPMSVHGGGNNEGFDTRFSFEIRLEIVPWD</sequence>
<reference evidence="1 2" key="1">
    <citation type="submission" date="2019-02" db="EMBL/GenBank/DDBJ databases">
        <title>Halieaceae_genomes.</title>
        <authorList>
            <person name="Li S.-H."/>
        </authorList>
    </citation>
    <scope>NUCLEOTIDE SEQUENCE [LARGE SCALE GENOMIC DNA]</scope>
    <source>
        <strain evidence="1 2">JH123</strain>
    </source>
</reference>
<dbReference type="InterPro" id="IPR008775">
    <property type="entry name" value="Phytyl_CoA_dOase-like"/>
</dbReference>
<accession>A0ABY6Q5W9</accession>
<keyword evidence="2" id="KW-1185">Reference proteome</keyword>
<dbReference type="RefSeq" id="WP_279243119.1">
    <property type="nucleotide sequence ID" value="NZ_CP036501.1"/>
</dbReference>
<proteinExistence type="predicted"/>
<gene>
    <name evidence="1" type="ORF">E0F26_05895</name>
</gene>
<dbReference type="Pfam" id="PF05721">
    <property type="entry name" value="PhyH"/>
    <property type="match status" value="1"/>
</dbReference>